<keyword evidence="1" id="KW-1133">Transmembrane helix</keyword>
<organism evidence="3 4">
    <name type="scientific">Brevibacillus choshinensis</name>
    <dbReference type="NCBI Taxonomy" id="54911"/>
    <lineage>
        <taxon>Bacteria</taxon>
        <taxon>Bacillati</taxon>
        <taxon>Bacillota</taxon>
        <taxon>Bacilli</taxon>
        <taxon>Bacillales</taxon>
        <taxon>Paenibacillaceae</taxon>
        <taxon>Brevibacillus</taxon>
    </lineage>
</organism>
<dbReference type="PANTHER" id="PTHR43130:SF3">
    <property type="entry name" value="HTH-TYPE TRANSCRIPTIONAL REGULATOR RV1931C"/>
    <property type="match status" value="1"/>
</dbReference>
<dbReference type="EMBL" id="CP069127">
    <property type="protein sequence ID" value="QRG70046.1"/>
    <property type="molecule type" value="Genomic_DNA"/>
</dbReference>
<dbReference type="RefSeq" id="WP_203357020.1">
    <property type="nucleotide sequence ID" value="NZ_CP069127.1"/>
</dbReference>
<dbReference type="SUPFAM" id="SSF52317">
    <property type="entry name" value="Class I glutamine amidotransferase-like"/>
    <property type="match status" value="1"/>
</dbReference>
<dbReference type="InterPro" id="IPR052158">
    <property type="entry name" value="INH-QAR"/>
</dbReference>
<keyword evidence="1" id="KW-0812">Transmembrane</keyword>
<accession>A0ABX7FVA9</accession>
<reference evidence="3 4" key="1">
    <citation type="submission" date="2021-01" db="EMBL/GenBank/DDBJ databases">
        <title>Identification of strong promoters based on the transcriptome of Brevibacillus choshinensis.</title>
        <authorList>
            <person name="Yao D."/>
            <person name="Zhang K."/>
            <person name="Wu J."/>
        </authorList>
    </citation>
    <scope>NUCLEOTIDE SEQUENCE [LARGE SCALE GENOMIC DNA]</scope>
    <source>
        <strain evidence="3 4">HPD31-SP3</strain>
    </source>
</reference>
<name>A0ABX7FVA9_BRECH</name>
<evidence type="ECO:0000259" key="2">
    <source>
        <dbReference type="Pfam" id="PF01965"/>
    </source>
</evidence>
<keyword evidence="1" id="KW-0472">Membrane</keyword>
<dbReference type="InterPro" id="IPR029062">
    <property type="entry name" value="Class_I_gatase-like"/>
</dbReference>
<dbReference type="Proteomes" id="UP000596248">
    <property type="component" value="Chromosome"/>
</dbReference>
<feature type="transmembrane region" description="Helical" evidence="1">
    <location>
        <begin position="9"/>
        <end position="28"/>
    </location>
</feature>
<keyword evidence="4" id="KW-1185">Reference proteome</keyword>
<gene>
    <name evidence="3" type="ORF">JNE38_13540</name>
</gene>
<dbReference type="InterPro" id="IPR002818">
    <property type="entry name" value="DJ-1/PfpI"/>
</dbReference>
<sequence length="442" mass="49592">MKKWLLRFVLYLSIFLIFVGGIGVWGAVHSRADWLSVRDTPAPSLSGVNTPTYHPNKPTVAVVLGNPMTEVFDFVVPYEMFAMTDAYNVYAVAPDNKVTALTGGLDLVPHYSFKEMDRLLGKSPDLIVIPYMPMDDQEKYRPVREWIQKHAKTKILSICSGSRNLADAGLLEGKTSTIHWRIVNQVKKAYPATNWIRDQRFVQDGNITSSAGLTSGIDAVLHVISQQVGETMAMKVAKEMNYPSYHFVNNPKVVPYDIDQTEAIYYVNLAFQFMKEKVGVLLYDGMEESALTSVFDTYAPLGTTKLFTISNGDGIIVTKHHLNLIARYQVNHAPTIERLLVTGTQPPALSKELGNGVEPTYIHRDRPDRFAFDATLEDLAQQEDVLTAKWAAKRLEYRADHVKFEGKPVPLEAILTLSLIGIVGLLTAFLLDRRFVSKRVQK</sequence>
<dbReference type="PANTHER" id="PTHR43130">
    <property type="entry name" value="ARAC-FAMILY TRANSCRIPTIONAL REGULATOR"/>
    <property type="match status" value="1"/>
</dbReference>
<dbReference type="Pfam" id="PF01965">
    <property type="entry name" value="DJ-1_PfpI"/>
    <property type="match status" value="1"/>
</dbReference>
<protein>
    <submittedName>
        <fullName evidence="3">DJ-1/PfpI family protein</fullName>
    </submittedName>
</protein>
<evidence type="ECO:0000313" key="3">
    <source>
        <dbReference type="EMBL" id="QRG70046.1"/>
    </source>
</evidence>
<dbReference type="Gene3D" id="3.40.50.880">
    <property type="match status" value="1"/>
</dbReference>
<feature type="transmembrane region" description="Helical" evidence="1">
    <location>
        <begin position="413"/>
        <end position="431"/>
    </location>
</feature>
<evidence type="ECO:0000313" key="4">
    <source>
        <dbReference type="Proteomes" id="UP000596248"/>
    </source>
</evidence>
<evidence type="ECO:0000256" key="1">
    <source>
        <dbReference type="SAM" id="Phobius"/>
    </source>
</evidence>
<proteinExistence type="predicted"/>
<feature type="domain" description="DJ-1/PfpI" evidence="2">
    <location>
        <begin position="60"/>
        <end position="225"/>
    </location>
</feature>